<dbReference type="OrthoDB" id="9785768at2"/>
<dbReference type="EMBL" id="NISK01000002">
    <property type="protein sequence ID" value="OWQ96824.1"/>
    <property type="molecule type" value="Genomic_DNA"/>
</dbReference>
<proteinExistence type="predicted"/>
<evidence type="ECO:0000313" key="2">
    <source>
        <dbReference type="EMBL" id="OWQ96824.1"/>
    </source>
</evidence>
<sequence length="392" mass="42338">MTRYFEKNCVISGAGMSKMYRKPEVYPFNLAVDACRNAIADAGLEIGDIDGIACWPHAAVHVGHGSSAASPVDIKNSLGLKLNWFEAGMGPGQFASIANAIGAIAAGYCNHVLCYRAEGERWVPMYGKAYADGNLPTPEGFNQWTTPYFAPSAATWIALHADLHMRQTGLKREQLAMIAINQRKNAALNPNAVYREPITLDEYFDARMITTPFCIYDCDVPIDGAAAVVISRADAIPASSRPTVRFEAVGTALHDHFSWFQRSDFPNMAMSDAAKMLWSRTDLTPADLTSAHLYDGFSWLTVLWLEALGITKPGATGDFLEGGQRIALDGVLPLNTNGGQLSEGRLHAFNHLVEAVRQLRGEAGDRQVADAKVAVCSAGGGVFGSALLIVRD</sequence>
<comment type="caution">
    <text evidence="2">The sequence shown here is derived from an EMBL/GenBank/DDBJ whole genome shotgun (WGS) entry which is preliminary data.</text>
</comment>
<keyword evidence="3" id="KW-1185">Reference proteome</keyword>
<dbReference type="CDD" id="cd00829">
    <property type="entry name" value="SCP-x_thiolase"/>
    <property type="match status" value="1"/>
</dbReference>
<dbReference type="RefSeq" id="WP_088440679.1">
    <property type="nucleotide sequence ID" value="NZ_BMMC01000014.1"/>
</dbReference>
<evidence type="ECO:0000313" key="3">
    <source>
        <dbReference type="Proteomes" id="UP000197361"/>
    </source>
</evidence>
<dbReference type="SUPFAM" id="SSF53901">
    <property type="entry name" value="Thiolase-like"/>
    <property type="match status" value="2"/>
</dbReference>
<feature type="domain" description="Thiolase C-terminal" evidence="1">
    <location>
        <begin position="253"/>
        <end position="389"/>
    </location>
</feature>
<dbReference type="Gene3D" id="3.40.47.10">
    <property type="match status" value="1"/>
</dbReference>
<dbReference type="InterPro" id="IPR016039">
    <property type="entry name" value="Thiolase-like"/>
</dbReference>
<reference evidence="2 3" key="1">
    <citation type="journal article" date="2010" name="Int. J. Syst. Evol. Microbiol.">
        <title>Sphingopyxis bauzanensis sp. nov., a psychrophilic bacterium isolated from soil.</title>
        <authorList>
            <person name="Zhang D.C."/>
            <person name="Liu H.C."/>
            <person name="Xin Y.H."/>
            <person name="Zhou Y.G."/>
            <person name="Schinner F."/>
            <person name="Margesin R."/>
        </authorList>
    </citation>
    <scope>NUCLEOTIDE SEQUENCE [LARGE SCALE GENOMIC DNA]</scope>
    <source>
        <strain evidence="2 3">DSM 22271</strain>
    </source>
</reference>
<accession>A0A246JUQ6</accession>
<dbReference type="PANTHER" id="PTHR42870">
    <property type="entry name" value="ACETYL-COA C-ACETYLTRANSFERASE"/>
    <property type="match status" value="1"/>
</dbReference>
<name>A0A246JUQ6_9SPHN</name>
<dbReference type="Pfam" id="PF22691">
    <property type="entry name" value="Thiolase_C_1"/>
    <property type="match status" value="1"/>
</dbReference>
<dbReference type="InterPro" id="IPR055140">
    <property type="entry name" value="Thiolase_C_2"/>
</dbReference>
<dbReference type="PANTHER" id="PTHR42870:SF1">
    <property type="entry name" value="NON-SPECIFIC LIPID-TRANSFER PROTEIN-LIKE 2"/>
    <property type="match status" value="1"/>
</dbReference>
<gene>
    <name evidence="2" type="ORF">CDQ92_06780</name>
</gene>
<protein>
    <submittedName>
        <fullName evidence="2">DitF protein</fullName>
    </submittedName>
</protein>
<dbReference type="GO" id="GO:0003988">
    <property type="term" value="F:acetyl-CoA C-acyltransferase activity"/>
    <property type="evidence" value="ECO:0007669"/>
    <property type="project" value="UniProtKB-ARBA"/>
</dbReference>
<dbReference type="InterPro" id="IPR002155">
    <property type="entry name" value="Thiolase"/>
</dbReference>
<dbReference type="Proteomes" id="UP000197361">
    <property type="component" value="Unassembled WGS sequence"/>
</dbReference>
<organism evidence="2 3">
    <name type="scientific">Sphingopyxis bauzanensis</name>
    <dbReference type="NCBI Taxonomy" id="651663"/>
    <lineage>
        <taxon>Bacteria</taxon>
        <taxon>Pseudomonadati</taxon>
        <taxon>Pseudomonadota</taxon>
        <taxon>Alphaproteobacteria</taxon>
        <taxon>Sphingomonadales</taxon>
        <taxon>Sphingomonadaceae</taxon>
        <taxon>Sphingopyxis</taxon>
    </lineage>
</organism>
<evidence type="ECO:0000259" key="1">
    <source>
        <dbReference type="Pfam" id="PF22691"/>
    </source>
</evidence>
<dbReference type="AlphaFoldDB" id="A0A246JUQ6"/>
<dbReference type="PIRSF" id="PIRSF000429">
    <property type="entry name" value="Ac-CoA_Ac_transf"/>
    <property type="match status" value="1"/>
</dbReference>